<organism evidence="1 2">
    <name type="scientific">Sporolituus thermophilus DSM 23256</name>
    <dbReference type="NCBI Taxonomy" id="1123285"/>
    <lineage>
        <taxon>Bacteria</taxon>
        <taxon>Bacillati</taxon>
        <taxon>Bacillota</taxon>
        <taxon>Negativicutes</taxon>
        <taxon>Selenomonadales</taxon>
        <taxon>Sporomusaceae</taxon>
        <taxon>Sporolituus</taxon>
    </lineage>
</organism>
<protein>
    <submittedName>
        <fullName evidence="1">Uncharacterized protein</fullName>
    </submittedName>
</protein>
<evidence type="ECO:0000313" key="1">
    <source>
        <dbReference type="EMBL" id="SDF26030.1"/>
    </source>
</evidence>
<proteinExistence type="predicted"/>
<sequence length="136" mass="15555">MASAIHCGLLPTDRIPSHEEFLAIPYYDRTLPELIGQPYLMGEDARGNSVYFMGLCNQRQQIDNMIRTILTVVGIHDGKYILQDAFPLITFSTKLGGLLSKRYCLTNLGRSMSIWGIQRCYPQFVELVENVKRRLE</sequence>
<dbReference type="AlphaFoldDB" id="A0A1G7JM43"/>
<dbReference type="STRING" id="1123285.SAMN05660235_00995"/>
<gene>
    <name evidence="1" type="ORF">SAMN05660235_00995</name>
</gene>
<dbReference type="Proteomes" id="UP000243333">
    <property type="component" value="Unassembled WGS sequence"/>
</dbReference>
<evidence type="ECO:0000313" key="2">
    <source>
        <dbReference type="Proteomes" id="UP000243333"/>
    </source>
</evidence>
<dbReference type="InterPro" id="IPR021525">
    <property type="entry name" value="DUF3189"/>
</dbReference>
<reference evidence="2" key="1">
    <citation type="submission" date="2016-10" db="EMBL/GenBank/DDBJ databases">
        <authorList>
            <person name="Varghese N."/>
            <person name="Submissions S."/>
        </authorList>
    </citation>
    <scope>NUCLEOTIDE SEQUENCE [LARGE SCALE GENOMIC DNA]</scope>
    <source>
        <strain evidence="2">DSM 23256</strain>
    </source>
</reference>
<dbReference type="EMBL" id="FNBU01000005">
    <property type="protein sequence ID" value="SDF26030.1"/>
    <property type="molecule type" value="Genomic_DNA"/>
</dbReference>
<dbReference type="Pfam" id="PF11385">
    <property type="entry name" value="DUF3189"/>
    <property type="match status" value="1"/>
</dbReference>
<name>A0A1G7JM43_9FIRM</name>
<keyword evidence="2" id="KW-1185">Reference proteome</keyword>
<accession>A0A1G7JM43</accession>